<comment type="caution">
    <text evidence="7">The sequence shown here is derived from an EMBL/GenBank/DDBJ whole genome shotgun (WGS) entry which is preliminary data.</text>
</comment>
<dbReference type="OMA" id="ANFGRRC"/>
<dbReference type="Pfam" id="PF25151">
    <property type="entry name" value="TPR_Trm732_C"/>
    <property type="match status" value="1"/>
</dbReference>
<dbReference type="GO" id="GO:0005829">
    <property type="term" value="C:cytosol"/>
    <property type="evidence" value="ECO:0007669"/>
    <property type="project" value="TreeGrafter"/>
</dbReference>
<keyword evidence="8" id="KW-1185">Reference proteome</keyword>
<proteinExistence type="inferred from homology"/>
<feature type="domain" description="DUF2428" evidence="4">
    <location>
        <begin position="893"/>
        <end position="1087"/>
    </location>
</feature>
<keyword evidence="2" id="KW-0819">tRNA processing</keyword>
<evidence type="ECO:0000256" key="3">
    <source>
        <dbReference type="ARBA" id="ARBA00035698"/>
    </source>
</evidence>
<name>A0A1D2NH60_ORCCI</name>
<dbReference type="Pfam" id="PF25150">
    <property type="entry name" value="TPR_Trm732"/>
    <property type="match status" value="1"/>
</dbReference>
<dbReference type="InterPro" id="IPR056843">
    <property type="entry name" value="THADA-like_TPR"/>
</dbReference>
<evidence type="ECO:0000259" key="5">
    <source>
        <dbReference type="Pfam" id="PF25150"/>
    </source>
</evidence>
<organism evidence="7 8">
    <name type="scientific">Orchesella cincta</name>
    <name type="common">Springtail</name>
    <name type="synonym">Podura cincta</name>
    <dbReference type="NCBI Taxonomy" id="48709"/>
    <lineage>
        <taxon>Eukaryota</taxon>
        <taxon>Metazoa</taxon>
        <taxon>Ecdysozoa</taxon>
        <taxon>Arthropoda</taxon>
        <taxon>Hexapoda</taxon>
        <taxon>Collembola</taxon>
        <taxon>Entomobryomorpha</taxon>
        <taxon>Entomobryoidea</taxon>
        <taxon>Orchesellidae</taxon>
        <taxon>Orchesellinae</taxon>
        <taxon>Orchesella</taxon>
    </lineage>
</organism>
<sequence length="1788" mass="204081">MEESDLLKDIDNLQERLKCLKLVDQQAQQPSSLANEIRTALKNIAAYCFQINSTTKTLTPKIHAILKSPLLQIQSDQGRLLEGDISNVLTYLKLVSEISPPAQPIGVGTLEDTFWNEIIEPVCTDILDFLNVTVFKRCLSFLSTAKTIQNQNGEADVSTLGTGFAFHQQLGILQKGVRVLLVYLKRATMNLNEDTEKKLTRSLNEILKVMCRLMNPNGKGDSCDFDIGLDIRCNIGIATCHSIMYIQFPDISRIQSFFKCMFSAVPTSKSELLSDVENDVLDTVTLDVNRLALAFGMLNTWLEHEPDKELFFDIGRNVLEIEHGVKEAVNLGSSRVLEIWTCKLSNHHTIPLEVVTTVAVLFPQLEFFCYMYMPGHIDAVKNCCRNILSALTAIYDRLDEGNIPAPENKSQDGWITGFLRTVLGKPVHIRWLALSCIAKKTHKSLKVLELEPDLPETLFGAQRTFKTAANDTYVALMGYHFQTTSEAVWGKTWVEPLFATQLSISNESSWPQKRSIISIILNSEKLRLPQIQVMIIPLLKRVLEIMNRQQDNSMSLKNDKESLDKVPEASLLAAETIKMAYELKITIDPKELNLSCVADTSEDSFRGLVPRPVLHNWLWSENPQIRLAGLALLVETKKTSEVLTHHDFESLKIFFKYNLLSQNPAFRQQFMSYFKKLVRRLRDGESVAKRKKETEVVRQYEDFLKWLWNFFTEDEGLFYGANFGRRCQALECLSELTEHFSSFESFGITRESDNSKYLRWLTDSYEHNKIQAMEVIVRMPIKEFENDEFCKKLFRQALSLCKSVKPPDSVTGRYLMVLLMRKQKDKDCNYTAMNLLEAVYQEMERIYQQIEATSLTKVSSESPLYGCVRCIRMVLECSNEFKQKVNSGKYRSYVEKLLKLCFKIDDALFPVLGSAAPEGFLPKQTESSDKNKHIRSLASQMLLVCAWRTMKEISLLMSDMCSLFIMEGELAAISELRKDGTEPTPSAHYLLTFEQVFNIGDHLLYLLKNLVHRGVFEQVFVGFKIIANRLWKSSNHKLSNLPEKWLQDAMDQEHISAKSITRRSAGLPFIFQALLSAESDNEAFLHKGLFRDASFSAAIMPFVPHGLKMAFRGLKSMDWTERNSGLMLYGAVMRRSFGPKLNLMNAPTFFRKFPQMYDFLLEELDTCIQTIKQIKPTVLTCDFTFHLLLLLSSFTSSGRVEDTHFKLAEFIPRITKCGESDDMEVRKLAAKALIPFLVSPEEKRDLAMKVLNRIQTEANLTQNHLHGLLFQFLTIASQFPKEDTQACRTANAKIVTAFLNYISLQPVAHSFKAPTIYETVMEIFATLHGFRCTTKGTLNKAVELIEKSYFKRFGSIKNRNFVPGLPVSDTRIARAALEIKIDELENEQLFELSYTYLRDPARYSVYVQEFFELCQQCPKLMSAFSNKVSDEALVVIEAVLESYMERASSLFNKFPGTQLELGYLQFMGKIPPSIFENSYSENDGVLVKALIQRLFQVCEENESTTLHVKSEALMVLGRILFSTSVPSSDENKTRLCDTLVQWSTSGADDDMRYAVAETFPCIPFQNMTNFSALDQSKIWCSLFLLAQDDESYLRQIINRKLSGSDSPCCDRKSLELLTKLYSEQFLLTNPIEGLLLLIGLLVREDFEVEAKAADDETEDRLFDKSEMNMYFEHETLAKTFKLEMKSRGSILFAKLKPYLDTELSDRQISFYNVVSNNPNNIVEGVASCVKTTLTIRKILSLEMKPIVNEYDDCDKENECSSLLVNNNDMVKSSIQQFLTEFLKLVDQS</sequence>
<evidence type="ECO:0000256" key="2">
    <source>
        <dbReference type="ARBA" id="ARBA00022694"/>
    </source>
</evidence>
<comment type="similarity">
    <text evidence="1">Belongs to the THADA family.</text>
</comment>
<dbReference type="Proteomes" id="UP000094527">
    <property type="component" value="Unassembled WGS sequence"/>
</dbReference>
<evidence type="ECO:0000313" key="7">
    <source>
        <dbReference type="EMBL" id="ODN04552.1"/>
    </source>
</evidence>
<dbReference type="InterPro" id="IPR056842">
    <property type="entry name" value="THADA-like_TPR_C"/>
</dbReference>
<dbReference type="InterPro" id="IPR016024">
    <property type="entry name" value="ARM-type_fold"/>
</dbReference>
<dbReference type="Pfam" id="PF10350">
    <property type="entry name" value="DUF2428"/>
    <property type="match status" value="1"/>
</dbReference>
<gene>
    <name evidence="7" type="ORF">Ocin01_02141</name>
</gene>
<evidence type="ECO:0000259" key="4">
    <source>
        <dbReference type="Pfam" id="PF10350"/>
    </source>
</evidence>
<dbReference type="PANTHER" id="PTHR14387">
    <property type="entry name" value="THADA/DEATH RECEPTOR INTERACTING PROTEIN"/>
    <property type="match status" value="1"/>
</dbReference>
<dbReference type="GO" id="GO:0030488">
    <property type="term" value="P:tRNA methylation"/>
    <property type="evidence" value="ECO:0007669"/>
    <property type="project" value="TreeGrafter"/>
</dbReference>
<feature type="domain" description="tRNA (32-2'-O)-methyltransferase regulator THADA-like C-terminal TPR repeats region" evidence="6">
    <location>
        <begin position="1122"/>
        <end position="1273"/>
    </location>
</feature>
<evidence type="ECO:0000256" key="1">
    <source>
        <dbReference type="ARBA" id="ARBA00010409"/>
    </source>
</evidence>
<dbReference type="SUPFAM" id="SSF48371">
    <property type="entry name" value="ARM repeat"/>
    <property type="match status" value="1"/>
</dbReference>
<evidence type="ECO:0000259" key="6">
    <source>
        <dbReference type="Pfam" id="PF25151"/>
    </source>
</evidence>
<accession>A0A1D2NH60</accession>
<dbReference type="STRING" id="48709.A0A1D2NH60"/>
<dbReference type="EMBL" id="LJIJ01000041">
    <property type="protein sequence ID" value="ODN04552.1"/>
    <property type="molecule type" value="Genomic_DNA"/>
</dbReference>
<protein>
    <recommendedName>
        <fullName evidence="3">tRNA (32-2'-O)-methyltransferase regulator THADA</fullName>
    </recommendedName>
</protein>
<dbReference type="InterPro" id="IPR019442">
    <property type="entry name" value="THADA/TRM732_DUF2428"/>
</dbReference>
<dbReference type="InterPro" id="IPR051954">
    <property type="entry name" value="tRNA_methyltransferase_THADA"/>
</dbReference>
<dbReference type="OrthoDB" id="73997at2759"/>
<evidence type="ECO:0000313" key="8">
    <source>
        <dbReference type="Proteomes" id="UP000094527"/>
    </source>
</evidence>
<feature type="domain" description="tRNA (32-2'-O)-methyltransferase regulator THADA-like TPR repeats region" evidence="5">
    <location>
        <begin position="515"/>
        <end position="738"/>
    </location>
</feature>
<dbReference type="PANTHER" id="PTHR14387:SF7">
    <property type="entry name" value="THYROID ADENOMA-ASSOCIATED PROTEIN"/>
    <property type="match status" value="1"/>
</dbReference>
<reference evidence="7 8" key="1">
    <citation type="journal article" date="2016" name="Genome Biol. Evol.">
        <title>Gene Family Evolution Reflects Adaptation to Soil Environmental Stressors in the Genome of the Collembolan Orchesella cincta.</title>
        <authorList>
            <person name="Faddeeva-Vakhrusheva A."/>
            <person name="Derks M.F."/>
            <person name="Anvar S.Y."/>
            <person name="Agamennone V."/>
            <person name="Suring W."/>
            <person name="Smit S."/>
            <person name="van Straalen N.M."/>
            <person name="Roelofs D."/>
        </authorList>
    </citation>
    <scope>NUCLEOTIDE SEQUENCE [LARGE SCALE GENOMIC DNA]</scope>
    <source>
        <tissue evidence="7">Mixed pool</tissue>
    </source>
</reference>